<dbReference type="InterPro" id="IPR002733">
    <property type="entry name" value="AMMECR1_domain"/>
</dbReference>
<protein>
    <submittedName>
        <fullName evidence="3">AMMECR1 domain-containing protein</fullName>
    </submittedName>
</protein>
<feature type="region of interest" description="Disordered" evidence="1">
    <location>
        <begin position="83"/>
        <end position="102"/>
    </location>
</feature>
<dbReference type="SUPFAM" id="SSF143447">
    <property type="entry name" value="AMMECR1-like"/>
    <property type="match status" value="1"/>
</dbReference>
<dbReference type="Gene3D" id="3.30.1490.150">
    <property type="entry name" value="Hypothetical protein ph0010, domain 2"/>
    <property type="match status" value="1"/>
</dbReference>
<comment type="caution">
    <text evidence="3">The sequence shown here is derived from an EMBL/GenBank/DDBJ whole genome shotgun (WGS) entry which is preliminary data.</text>
</comment>
<proteinExistence type="predicted"/>
<reference evidence="3" key="2">
    <citation type="journal article" date="2014" name="ISME J.">
        <title>Microbial stratification in low pH oxic and suboxic macroscopic growths along an acid mine drainage.</title>
        <authorList>
            <person name="Mendez-Garcia C."/>
            <person name="Mesa V."/>
            <person name="Sprenger R.R."/>
            <person name="Richter M."/>
            <person name="Diez M.S."/>
            <person name="Solano J."/>
            <person name="Bargiela R."/>
            <person name="Golyshina O.V."/>
            <person name="Manteca A."/>
            <person name="Ramos J.L."/>
            <person name="Gallego J.R."/>
            <person name="Llorente I."/>
            <person name="Martins Dos Santos V.A."/>
            <person name="Jensen O.N."/>
            <person name="Pelaez A.I."/>
            <person name="Sanchez J."/>
            <person name="Ferrer M."/>
        </authorList>
    </citation>
    <scope>NUCLEOTIDE SEQUENCE</scope>
</reference>
<accession>T1CV59</accession>
<sequence length="102" mass="11234">MSILTVPEPIVETDPAARRARVQVGRDGLILERHRQSGLLLPQVAVEQGWGPEEFLRGVSQKAGLEPTAWTDPETNLYRFRASITSERTPEGEVKGEGSGRP</sequence>
<dbReference type="InterPro" id="IPR036071">
    <property type="entry name" value="AMMECR1_dom_sf"/>
</dbReference>
<gene>
    <name evidence="3" type="ORF">B1B_03481</name>
</gene>
<dbReference type="Pfam" id="PF01871">
    <property type="entry name" value="AMMECR1"/>
    <property type="match status" value="1"/>
</dbReference>
<feature type="compositionally biased region" description="Basic and acidic residues" evidence="1">
    <location>
        <begin position="88"/>
        <end position="102"/>
    </location>
</feature>
<dbReference type="AlphaFoldDB" id="T1CV59"/>
<evidence type="ECO:0000256" key="1">
    <source>
        <dbReference type="SAM" id="MobiDB-lite"/>
    </source>
</evidence>
<organism evidence="3">
    <name type="scientific">mine drainage metagenome</name>
    <dbReference type="NCBI Taxonomy" id="410659"/>
    <lineage>
        <taxon>unclassified sequences</taxon>
        <taxon>metagenomes</taxon>
        <taxon>ecological metagenomes</taxon>
    </lineage>
</organism>
<evidence type="ECO:0000259" key="2">
    <source>
        <dbReference type="PROSITE" id="PS51112"/>
    </source>
</evidence>
<dbReference type="PROSITE" id="PS51112">
    <property type="entry name" value="AMMECR1"/>
    <property type="match status" value="1"/>
</dbReference>
<evidence type="ECO:0000313" key="3">
    <source>
        <dbReference type="EMBL" id="EQD72939.1"/>
    </source>
</evidence>
<name>T1CV59_9ZZZZ</name>
<reference evidence="3" key="1">
    <citation type="submission" date="2013-08" db="EMBL/GenBank/DDBJ databases">
        <authorList>
            <person name="Mendez C."/>
            <person name="Richter M."/>
            <person name="Ferrer M."/>
            <person name="Sanchez J."/>
        </authorList>
    </citation>
    <scope>NUCLEOTIDE SEQUENCE</scope>
</reference>
<feature type="domain" description="AMMECR1" evidence="2">
    <location>
        <begin position="1"/>
        <end position="96"/>
    </location>
</feature>
<dbReference type="EMBL" id="AUZY01002140">
    <property type="protein sequence ID" value="EQD72939.1"/>
    <property type="molecule type" value="Genomic_DNA"/>
</dbReference>